<name>F4PSP8_CACFS</name>
<accession>F4PSP8</accession>
<protein>
    <submittedName>
        <fullName evidence="2">Uncharacterized protein</fullName>
    </submittedName>
</protein>
<dbReference type="RefSeq" id="XP_004358590.1">
    <property type="nucleotide sequence ID" value="XM_004358533.1"/>
</dbReference>
<feature type="compositionally biased region" description="Acidic residues" evidence="1">
    <location>
        <begin position="214"/>
        <end position="223"/>
    </location>
</feature>
<gene>
    <name evidence="2" type="ORF">DFA_00603</name>
</gene>
<feature type="compositionally biased region" description="Acidic residues" evidence="1">
    <location>
        <begin position="234"/>
        <end position="255"/>
    </location>
</feature>
<proteinExistence type="predicted"/>
<evidence type="ECO:0000313" key="3">
    <source>
        <dbReference type="Proteomes" id="UP000007797"/>
    </source>
</evidence>
<evidence type="ECO:0000313" key="2">
    <source>
        <dbReference type="EMBL" id="EGG20740.1"/>
    </source>
</evidence>
<keyword evidence="3" id="KW-1185">Reference proteome</keyword>
<feature type="region of interest" description="Disordered" evidence="1">
    <location>
        <begin position="213"/>
        <end position="261"/>
    </location>
</feature>
<dbReference type="KEGG" id="dfa:DFA_00603"/>
<dbReference type="Proteomes" id="UP000007797">
    <property type="component" value="Unassembled WGS sequence"/>
</dbReference>
<reference evidence="3" key="1">
    <citation type="journal article" date="2011" name="Genome Res.">
        <title>Phylogeny-wide analysis of social amoeba genomes highlights ancient origins for complex intercellular communication.</title>
        <authorList>
            <person name="Heidel A.J."/>
            <person name="Lawal H.M."/>
            <person name="Felder M."/>
            <person name="Schilde C."/>
            <person name="Helps N.R."/>
            <person name="Tunggal B."/>
            <person name="Rivero F."/>
            <person name="John U."/>
            <person name="Schleicher M."/>
            <person name="Eichinger L."/>
            <person name="Platzer M."/>
            <person name="Noegel A.A."/>
            <person name="Schaap P."/>
            <person name="Gloeckner G."/>
        </authorList>
    </citation>
    <scope>NUCLEOTIDE SEQUENCE [LARGE SCALE GENOMIC DNA]</scope>
    <source>
        <strain evidence="3">SH3</strain>
    </source>
</reference>
<organism evidence="2 3">
    <name type="scientific">Cavenderia fasciculata</name>
    <name type="common">Slime mold</name>
    <name type="synonym">Dictyostelium fasciculatum</name>
    <dbReference type="NCBI Taxonomy" id="261658"/>
    <lineage>
        <taxon>Eukaryota</taxon>
        <taxon>Amoebozoa</taxon>
        <taxon>Evosea</taxon>
        <taxon>Eumycetozoa</taxon>
        <taxon>Dictyostelia</taxon>
        <taxon>Acytosteliales</taxon>
        <taxon>Cavenderiaceae</taxon>
        <taxon>Cavenderia</taxon>
    </lineage>
</organism>
<sequence>MSTLFKIRHFLFSIASSSSAQTYITFFQAFKHHENAPNMVELELLDGSQFDNGQVIDSLCSFISTNHILRCIYLDQVPIRFANKIFRAVATSRSLVTLDIDFAPIRKPRRSNTIKLLNNMLSVLSLSQSVENITVWSDNLVNISTISDNLNLCAFQLGYHSPQSFSIVRYLDSINPASHDPKDILDRINKMRALAPEDEDCLFSSMDLNKEDIDQVEDEDENSVDSYQSIYDDSSQDELEQNGNENGEEDSDSNNDNDLSF</sequence>
<evidence type="ECO:0000256" key="1">
    <source>
        <dbReference type="SAM" id="MobiDB-lite"/>
    </source>
</evidence>
<dbReference type="GeneID" id="14873862"/>
<dbReference type="EMBL" id="GL883010">
    <property type="protein sequence ID" value="EGG20740.1"/>
    <property type="molecule type" value="Genomic_DNA"/>
</dbReference>
<dbReference type="AlphaFoldDB" id="F4PSP8"/>